<evidence type="ECO:0000313" key="1">
    <source>
        <dbReference type="EMBL" id="EFN73780.1"/>
    </source>
</evidence>
<name>E1ZY81_CAMFO</name>
<dbReference type="Proteomes" id="UP000000311">
    <property type="component" value="Unassembled WGS sequence"/>
</dbReference>
<dbReference type="InParanoid" id="E1ZY81"/>
<proteinExistence type="predicted"/>
<organism evidence="2">
    <name type="scientific">Camponotus floridanus</name>
    <name type="common">Florida carpenter ant</name>
    <dbReference type="NCBI Taxonomy" id="104421"/>
    <lineage>
        <taxon>Eukaryota</taxon>
        <taxon>Metazoa</taxon>
        <taxon>Ecdysozoa</taxon>
        <taxon>Arthropoda</taxon>
        <taxon>Hexapoda</taxon>
        <taxon>Insecta</taxon>
        <taxon>Pterygota</taxon>
        <taxon>Neoptera</taxon>
        <taxon>Endopterygota</taxon>
        <taxon>Hymenoptera</taxon>
        <taxon>Apocrita</taxon>
        <taxon>Aculeata</taxon>
        <taxon>Formicoidea</taxon>
        <taxon>Formicidae</taxon>
        <taxon>Formicinae</taxon>
        <taxon>Camponotus</taxon>
    </lineage>
</organism>
<keyword evidence="2" id="KW-1185">Reference proteome</keyword>
<gene>
    <name evidence="1" type="ORF">EAG_06422</name>
</gene>
<protein>
    <submittedName>
        <fullName evidence="1">Uncharacterized protein</fullName>
    </submittedName>
</protein>
<evidence type="ECO:0000313" key="2">
    <source>
        <dbReference type="Proteomes" id="UP000000311"/>
    </source>
</evidence>
<dbReference type="EMBL" id="GL435204">
    <property type="protein sequence ID" value="EFN73780.1"/>
    <property type="molecule type" value="Genomic_DNA"/>
</dbReference>
<accession>E1ZY81</accession>
<reference evidence="1 2" key="1">
    <citation type="journal article" date="2010" name="Science">
        <title>Genomic comparison of the ants Camponotus floridanus and Harpegnathos saltator.</title>
        <authorList>
            <person name="Bonasio R."/>
            <person name="Zhang G."/>
            <person name="Ye C."/>
            <person name="Mutti N.S."/>
            <person name="Fang X."/>
            <person name="Qin N."/>
            <person name="Donahue G."/>
            <person name="Yang P."/>
            <person name="Li Q."/>
            <person name="Li C."/>
            <person name="Zhang P."/>
            <person name="Huang Z."/>
            <person name="Berger S.L."/>
            <person name="Reinberg D."/>
            <person name="Wang J."/>
            <person name="Liebig J."/>
        </authorList>
    </citation>
    <scope>NUCLEOTIDE SEQUENCE [LARGE SCALE GENOMIC DNA]</scope>
    <source>
        <strain evidence="2">C129</strain>
    </source>
</reference>
<dbReference type="AlphaFoldDB" id="E1ZY81"/>
<sequence length="112" mass="12884">MRRFPDVIKLDFVADSEDGKLRKHRFRARGKPVKHPKSQMFAPVSGSRIAAGFEDRLQPQKEEYICAPFRYDIVLIRQEEWIGTLPIASRENSIRTTRGAIADSGPNRSRIM</sequence>